<dbReference type="SUPFAM" id="SSF53448">
    <property type="entry name" value="Nucleotide-diphospho-sugar transferases"/>
    <property type="match status" value="1"/>
</dbReference>
<dbReference type="RefSeq" id="XP_056475507.1">
    <property type="nucleotide sequence ID" value="XM_056619348.1"/>
</dbReference>
<organism evidence="3 4">
    <name type="scientific">Penicillium argentinense</name>
    <dbReference type="NCBI Taxonomy" id="1131581"/>
    <lineage>
        <taxon>Eukaryota</taxon>
        <taxon>Fungi</taxon>
        <taxon>Dikarya</taxon>
        <taxon>Ascomycota</taxon>
        <taxon>Pezizomycotina</taxon>
        <taxon>Eurotiomycetes</taxon>
        <taxon>Eurotiomycetidae</taxon>
        <taxon>Eurotiales</taxon>
        <taxon>Aspergillaceae</taxon>
        <taxon>Penicillium</taxon>
    </lineage>
</organism>
<dbReference type="InterPro" id="IPR029044">
    <property type="entry name" value="Nucleotide-diphossugar_trans"/>
</dbReference>
<feature type="transmembrane region" description="Helical" evidence="2">
    <location>
        <begin position="168"/>
        <end position="188"/>
    </location>
</feature>
<comment type="caution">
    <text evidence="3">The sequence shown here is derived from an EMBL/GenBank/DDBJ whole genome shotgun (WGS) entry which is preliminary data.</text>
</comment>
<dbReference type="EMBL" id="JAPQKI010000005">
    <property type="protein sequence ID" value="KAJ5099853.1"/>
    <property type="molecule type" value="Genomic_DNA"/>
</dbReference>
<feature type="transmembrane region" description="Helical" evidence="2">
    <location>
        <begin position="485"/>
        <end position="501"/>
    </location>
</feature>
<name>A0A9W9KBB3_9EURO</name>
<evidence type="ECO:0000256" key="2">
    <source>
        <dbReference type="SAM" id="Phobius"/>
    </source>
</evidence>
<keyword evidence="2" id="KW-0472">Membrane</keyword>
<proteinExistence type="predicted"/>
<feature type="compositionally biased region" description="Low complexity" evidence="1">
    <location>
        <begin position="62"/>
        <end position="74"/>
    </location>
</feature>
<protein>
    <recommendedName>
        <fullName evidence="5">Glycosyl transferase</fullName>
    </recommendedName>
</protein>
<reference evidence="3" key="1">
    <citation type="submission" date="2022-11" db="EMBL/GenBank/DDBJ databases">
        <authorList>
            <person name="Petersen C."/>
        </authorList>
    </citation>
    <scope>NUCLEOTIDE SEQUENCE</scope>
    <source>
        <strain evidence="3">IBT 30761</strain>
    </source>
</reference>
<reference evidence="3" key="2">
    <citation type="journal article" date="2023" name="IMA Fungus">
        <title>Comparative genomic study of the Penicillium genus elucidates a diverse pangenome and 15 lateral gene transfer events.</title>
        <authorList>
            <person name="Petersen C."/>
            <person name="Sorensen T."/>
            <person name="Nielsen M.R."/>
            <person name="Sondergaard T.E."/>
            <person name="Sorensen J.L."/>
            <person name="Fitzpatrick D.A."/>
            <person name="Frisvad J.C."/>
            <person name="Nielsen K.L."/>
        </authorList>
    </citation>
    <scope>NUCLEOTIDE SEQUENCE</scope>
    <source>
        <strain evidence="3">IBT 30761</strain>
    </source>
</reference>
<evidence type="ECO:0008006" key="5">
    <source>
        <dbReference type="Google" id="ProtNLM"/>
    </source>
</evidence>
<dbReference type="AlphaFoldDB" id="A0A9W9KBB3"/>
<feature type="compositionally biased region" description="Polar residues" evidence="1">
    <location>
        <begin position="97"/>
        <end position="107"/>
    </location>
</feature>
<sequence length="699" mass="79687">MADQKEKRRSVVEDVPIPKHLLSTAKFNSPWEQIKWEKSLPQNNRVQRTLSTTLNRREKGGLSRSSSLSALRISRPPRTSRPLTNPPALHEWEENLRSPNSLRPSNSDSEDEPITPVKQVAFSPTQLSRISSRTEHSRRSSMHEVYEKAKLRGVALQRKYWVRLLFEWGLYLFLVLFVYFVLIGMPLWKGAVWWLYWVVRNKFVIKGGFAITIGLAALYAFLPLLILFDKDPPLKEAAENQDPEKNLSNAQSTALLIPCYKSANLIGPTLEAALKIFPPENIFVIANGNSEKPLDNTEEVCQPYGVNHLWVPVGSKIVAQFAGCYAASEFENVLLIDDDCALPPNFPIVSDKLKGKVKCIGYTIKSVGPNSSKGTYCQQAQDLEYKMSGLQRAFFGKLGSATFPHGAISIWKTEFLKQTFHEHPGFSVSEDWFFGDSCRRLGGRITMCSAVFVETETPASVFFSGSGSRGGFGEMTIFQQRFKRWNFFFVIGMYYDLKYILTSWKLGWWEIGAKICVFQEVYETLIYLLAPFVLPISFVVRPEFCGILLGATVGMYIVNVIIFNEIHLRLKNERISWIILLFYYTFYKIALTVINVISCYWSLYKYARYFAKRHPKVIEDEQAIEVILSLEKDVGASQSTTFLVEVDESAPPSDPTHTHANTALKRLTLTKVQMDPAQRWSTFGQLESNPQSLNRRSWL</sequence>
<feature type="transmembrane region" description="Helical" evidence="2">
    <location>
        <begin position="208"/>
        <end position="228"/>
    </location>
</feature>
<dbReference type="OrthoDB" id="2590398at2759"/>
<dbReference type="GeneID" id="81358327"/>
<gene>
    <name evidence="3" type="ORF">N7532_006854</name>
</gene>
<evidence type="ECO:0000313" key="3">
    <source>
        <dbReference type="EMBL" id="KAJ5099853.1"/>
    </source>
</evidence>
<feature type="transmembrane region" description="Helical" evidence="2">
    <location>
        <begin position="547"/>
        <end position="563"/>
    </location>
</feature>
<dbReference type="Proteomes" id="UP001149074">
    <property type="component" value="Unassembled WGS sequence"/>
</dbReference>
<keyword evidence="2" id="KW-0812">Transmembrane</keyword>
<feature type="region of interest" description="Disordered" evidence="1">
    <location>
        <begin position="50"/>
        <end position="115"/>
    </location>
</feature>
<evidence type="ECO:0000256" key="1">
    <source>
        <dbReference type="SAM" id="MobiDB-lite"/>
    </source>
</evidence>
<dbReference type="Pfam" id="PF13641">
    <property type="entry name" value="Glyco_tranf_2_3"/>
    <property type="match status" value="1"/>
</dbReference>
<keyword evidence="4" id="KW-1185">Reference proteome</keyword>
<keyword evidence="2" id="KW-1133">Transmembrane helix</keyword>
<accession>A0A9W9KBB3</accession>
<evidence type="ECO:0000313" key="4">
    <source>
        <dbReference type="Proteomes" id="UP001149074"/>
    </source>
</evidence>
<feature type="transmembrane region" description="Helical" evidence="2">
    <location>
        <begin position="575"/>
        <end position="603"/>
    </location>
</feature>
<dbReference type="Gene3D" id="3.90.550.10">
    <property type="entry name" value="Spore Coat Polysaccharide Biosynthesis Protein SpsA, Chain A"/>
    <property type="match status" value="1"/>
</dbReference>
<feature type="transmembrane region" description="Helical" evidence="2">
    <location>
        <begin position="521"/>
        <end position="540"/>
    </location>
</feature>